<evidence type="ECO:0000256" key="2">
    <source>
        <dbReference type="ARBA" id="ARBA00022679"/>
    </source>
</evidence>
<dbReference type="EMBL" id="CP048836">
    <property type="protein sequence ID" value="QID16322.1"/>
    <property type="molecule type" value="Genomic_DNA"/>
</dbReference>
<comment type="cofactor">
    <cofactor evidence="8">
        <name>Mg(2+)</name>
        <dbReference type="ChEBI" id="CHEBI:18420"/>
    </cofactor>
</comment>
<evidence type="ECO:0000256" key="7">
    <source>
        <dbReference type="ARBA" id="ARBA00023150"/>
    </source>
</evidence>
<dbReference type="SUPFAM" id="SSF53448">
    <property type="entry name" value="Nucleotide-diphospho-sugar transferases"/>
    <property type="match status" value="1"/>
</dbReference>
<feature type="binding site" evidence="8">
    <location>
        <begin position="11"/>
        <end position="13"/>
    </location>
    <ligand>
        <name>GTP</name>
        <dbReference type="ChEBI" id="CHEBI:37565"/>
    </ligand>
</feature>
<comment type="domain">
    <text evidence="8">The N-terminal domain determines nucleotide recognition and specific binding, while the C-terminal domain determines the specific binding to the target protein.</text>
</comment>
<gene>
    <name evidence="8 10" type="primary">mobA</name>
    <name evidence="10" type="ORF">G3580_00980</name>
</gene>
<comment type="function">
    <text evidence="8">Transfers a GMP moiety from GTP to Mo-molybdopterin (Mo-MPT) cofactor (Moco or molybdenum cofactor) to form Mo-molybdopterin guanine dinucleotide (Mo-MGD) cofactor.</text>
</comment>
<dbReference type="CDD" id="cd02503">
    <property type="entry name" value="MobA"/>
    <property type="match status" value="1"/>
</dbReference>
<accession>A0A6C1AY86</accession>
<comment type="catalytic activity">
    <reaction evidence="8">
        <text>Mo-molybdopterin + GTP + H(+) = Mo-molybdopterin guanine dinucleotide + diphosphate</text>
        <dbReference type="Rhea" id="RHEA:34243"/>
        <dbReference type="ChEBI" id="CHEBI:15378"/>
        <dbReference type="ChEBI" id="CHEBI:33019"/>
        <dbReference type="ChEBI" id="CHEBI:37565"/>
        <dbReference type="ChEBI" id="CHEBI:71302"/>
        <dbReference type="ChEBI" id="CHEBI:71310"/>
        <dbReference type="EC" id="2.7.7.77"/>
    </reaction>
</comment>
<keyword evidence="4 8" id="KW-0547">Nucleotide-binding</keyword>
<evidence type="ECO:0000313" key="10">
    <source>
        <dbReference type="EMBL" id="QID16322.1"/>
    </source>
</evidence>
<dbReference type="PANTHER" id="PTHR19136">
    <property type="entry name" value="MOLYBDENUM COFACTOR GUANYLYLTRANSFERASE"/>
    <property type="match status" value="1"/>
</dbReference>
<dbReference type="RefSeq" id="WP_173763491.1">
    <property type="nucleotide sequence ID" value="NZ_CP048836.1"/>
</dbReference>
<name>A0A6C1AY86_9RHOO</name>
<proteinExistence type="inferred from homology"/>
<keyword evidence="10" id="KW-0548">Nucleotidyltransferase</keyword>
<dbReference type="Proteomes" id="UP000501991">
    <property type="component" value="Chromosome"/>
</dbReference>
<evidence type="ECO:0000256" key="4">
    <source>
        <dbReference type="ARBA" id="ARBA00022741"/>
    </source>
</evidence>
<dbReference type="EC" id="2.7.7.77" evidence="8"/>
<evidence type="ECO:0000256" key="6">
    <source>
        <dbReference type="ARBA" id="ARBA00023134"/>
    </source>
</evidence>
<evidence type="ECO:0000256" key="3">
    <source>
        <dbReference type="ARBA" id="ARBA00022723"/>
    </source>
</evidence>
<keyword evidence="1 8" id="KW-0963">Cytoplasm</keyword>
<feature type="binding site" evidence="8">
    <location>
        <position position="52"/>
    </location>
    <ligand>
        <name>GTP</name>
        <dbReference type="ChEBI" id="CHEBI:37565"/>
    </ligand>
</feature>
<feature type="binding site" evidence="8">
    <location>
        <position position="102"/>
    </location>
    <ligand>
        <name>Mg(2+)</name>
        <dbReference type="ChEBI" id="CHEBI:18420"/>
    </ligand>
</feature>
<dbReference type="AlphaFoldDB" id="A0A6C1AY86"/>
<protein>
    <recommendedName>
        <fullName evidence="8">Molybdenum cofactor guanylyltransferase</fullName>
        <shortName evidence="8">MoCo guanylyltransferase</shortName>
        <ecNumber evidence="8">2.7.7.77</ecNumber>
    </recommendedName>
    <alternativeName>
        <fullName evidence="8">GTP:molybdopterin guanylyltransferase</fullName>
    </alternativeName>
    <alternativeName>
        <fullName evidence="8">Mo-MPT guanylyltransferase</fullName>
    </alternativeName>
    <alternativeName>
        <fullName evidence="8">Molybdopterin guanylyltransferase</fullName>
    </alternativeName>
    <alternativeName>
        <fullName evidence="8">Molybdopterin-guanine dinucleotide synthase</fullName>
        <shortName evidence="8">MGD synthase</shortName>
    </alternativeName>
</protein>
<evidence type="ECO:0000256" key="1">
    <source>
        <dbReference type="ARBA" id="ARBA00022490"/>
    </source>
</evidence>
<dbReference type="GO" id="GO:0005525">
    <property type="term" value="F:GTP binding"/>
    <property type="evidence" value="ECO:0007669"/>
    <property type="project" value="UniProtKB-UniRule"/>
</dbReference>
<evidence type="ECO:0000259" key="9">
    <source>
        <dbReference type="Pfam" id="PF12804"/>
    </source>
</evidence>
<dbReference type="GO" id="GO:0046872">
    <property type="term" value="F:metal ion binding"/>
    <property type="evidence" value="ECO:0007669"/>
    <property type="project" value="UniProtKB-KW"/>
</dbReference>
<reference evidence="10 11" key="1">
    <citation type="submission" date="2020-02" db="EMBL/GenBank/DDBJ databases">
        <title>Nitrogenibacter mangrovi gen. nov., sp. nov. isolated from mangrove sediment, a denitrifying betaproteobacterium.</title>
        <authorList>
            <person name="Liao H."/>
            <person name="Tian Y."/>
        </authorList>
    </citation>
    <scope>NUCLEOTIDE SEQUENCE [LARGE SCALE GENOMIC DNA]</scope>
    <source>
        <strain evidence="10 11">M9-3-2</strain>
    </source>
</reference>
<keyword evidence="7 8" id="KW-0501">Molybdenum cofactor biosynthesis</keyword>
<feature type="binding site" evidence="8">
    <location>
        <position position="24"/>
    </location>
    <ligand>
        <name>GTP</name>
        <dbReference type="ChEBI" id="CHEBI:37565"/>
    </ligand>
</feature>
<comment type="subunit">
    <text evidence="8">Monomer.</text>
</comment>
<keyword evidence="6 8" id="KW-0342">GTP-binding</keyword>
<dbReference type="GO" id="GO:1902758">
    <property type="term" value="P:bis(molybdopterin guanine dinucleotide)molybdenum biosynthetic process"/>
    <property type="evidence" value="ECO:0007669"/>
    <property type="project" value="TreeGrafter"/>
</dbReference>
<feature type="binding site" evidence="8">
    <location>
        <position position="70"/>
    </location>
    <ligand>
        <name>GTP</name>
        <dbReference type="ChEBI" id="CHEBI:37565"/>
    </ligand>
</feature>
<evidence type="ECO:0000256" key="5">
    <source>
        <dbReference type="ARBA" id="ARBA00022842"/>
    </source>
</evidence>
<comment type="similarity">
    <text evidence="8">Belongs to the MobA family.</text>
</comment>
<dbReference type="GO" id="GO:0005737">
    <property type="term" value="C:cytoplasm"/>
    <property type="evidence" value="ECO:0007669"/>
    <property type="project" value="UniProtKB-SubCell"/>
</dbReference>
<sequence>MSQTPVIGLILAGGMGRRMGGADKGLVALDGRPMVAHVIERFAPQVDRLLINANRNADTYAAFGLPVVSDRLEGYAGPLAGLDAGLHRAAGEDAWVVTCPCDSPFVPTDLVARLRAGAEAAGAEVAMARAGGFNQPVFLLARTTVADALAAFLASGERKIDRWVFGCAHAIVDFDDCPEAFANINTPEELATHRRS</sequence>
<evidence type="ECO:0000256" key="8">
    <source>
        <dbReference type="HAMAP-Rule" id="MF_00316"/>
    </source>
</evidence>
<evidence type="ECO:0000313" key="11">
    <source>
        <dbReference type="Proteomes" id="UP000501991"/>
    </source>
</evidence>
<comment type="subcellular location">
    <subcellularLocation>
        <location evidence="8">Cytoplasm</location>
    </subcellularLocation>
</comment>
<dbReference type="Gene3D" id="3.90.550.10">
    <property type="entry name" value="Spore Coat Polysaccharide Biosynthesis Protein SpsA, Chain A"/>
    <property type="match status" value="1"/>
</dbReference>
<organism evidence="10 11">
    <name type="scientific">Nitrogeniibacter mangrovi</name>
    <dbReference type="NCBI Taxonomy" id="2016596"/>
    <lineage>
        <taxon>Bacteria</taxon>
        <taxon>Pseudomonadati</taxon>
        <taxon>Pseudomonadota</taxon>
        <taxon>Betaproteobacteria</taxon>
        <taxon>Rhodocyclales</taxon>
        <taxon>Zoogloeaceae</taxon>
        <taxon>Nitrogeniibacter</taxon>
    </lineage>
</organism>
<keyword evidence="2 8" id="KW-0808">Transferase</keyword>
<dbReference type="NCBIfam" id="TIGR02665">
    <property type="entry name" value="molyb_mobA"/>
    <property type="match status" value="1"/>
</dbReference>
<dbReference type="InterPro" id="IPR025877">
    <property type="entry name" value="MobA-like_NTP_Trfase"/>
</dbReference>
<dbReference type="PANTHER" id="PTHR19136:SF81">
    <property type="entry name" value="MOLYBDENUM COFACTOR GUANYLYLTRANSFERASE"/>
    <property type="match status" value="1"/>
</dbReference>
<dbReference type="InterPro" id="IPR013482">
    <property type="entry name" value="Molybde_CF_guanTrfase"/>
</dbReference>
<dbReference type="GO" id="GO:0061603">
    <property type="term" value="F:molybdenum cofactor guanylyltransferase activity"/>
    <property type="evidence" value="ECO:0007669"/>
    <property type="project" value="UniProtKB-EC"/>
</dbReference>
<feature type="domain" description="MobA-like NTP transferase" evidence="9">
    <location>
        <begin position="8"/>
        <end position="161"/>
    </location>
</feature>
<dbReference type="InterPro" id="IPR029044">
    <property type="entry name" value="Nucleotide-diphossugar_trans"/>
</dbReference>
<keyword evidence="5 8" id="KW-0460">Magnesium</keyword>
<dbReference type="Pfam" id="PF12804">
    <property type="entry name" value="NTP_transf_3"/>
    <property type="match status" value="1"/>
</dbReference>
<keyword evidence="11" id="KW-1185">Reference proteome</keyword>
<keyword evidence="3 8" id="KW-0479">Metal-binding</keyword>
<dbReference type="KEGG" id="azq:G3580_00980"/>
<dbReference type="HAMAP" id="MF_00316">
    <property type="entry name" value="MobA"/>
    <property type="match status" value="1"/>
</dbReference>
<feature type="binding site" evidence="8">
    <location>
        <position position="102"/>
    </location>
    <ligand>
        <name>GTP</name>
        <dbReference type="ChEBI" id="CHEBI:37565"/>
    </ligand>
</feature>